<dbReference type="Proteomes" id="UP001153069">
    <property type="component" value="Unassembled WGS sequence"/>
</dbReference>
<feature type="compositionally biased region" description="Polar residues" evidence="2">
    <location>
        <begin position="196"/>
        <end position="212"/>
    </location>
</feature>
<feature type="compositionally biased region" description="Polar residues" evidence="2">
    <location>
        <begin position="243"/>
        <end position="260"/>
    </location>
</feature>
<protein>
    <submittedName>
        <fullName evidence="3">Uncharacterized protein</fullName>
    </submittedName>
</protein>
<dbReference type="AlphaFoldDB" id="A0A9N8H6W2"/>
<evidence type="ECO:0000256" key="2">
    <source>
        <dbReference type="SAM" id="MobiDB-lite"/>
    </source>
</evidence>
<organism evidence="3 4">
    <name type="scientific">Seminavis robusta</name>
    <dbReference type="NCBI Taxonomy" id="568900"/>
    <lineage>
        <taxon>Eukaryota</taxon>
        <taxon>Sar</taxon>
        <taxon>Stramenopiles</taxon>
        <taxon>Ochrophyta</taxon>
        <taxon>Bacillariophyta</taxon>
        <taxon>Bacillariophyceae</taxon>
        <taxon>Bacillariophycidae</taxon>
        <taxon>Naviculales</taxon>
        <taxon>Naviculaceae</taxon>
        <taxon>Seminavis</taxon>
    </lineage>
</organism>
<keyword evidence="1" id="KW-0175">Coiled coil</keyword>
<name>A0A9N8H6W2_9STRA</name>
<evidence type="ECO:0000313" key="4">
    <source>
        <dbReference type="Proteomes" id="UP001153069"/>
    </source>
</evidence>
<feature type="compositionally biased region" description="Low complexity" evidence="2">
    <location>
        <begin position="466"/>
        <end position="495"/>
    </location>
</feature>
<feature type="compositionally biased region" description="Low complexity" evidence="2">
    <location>
        <begin position="261"/>
        <end position="286"/>
    </location>
</feature>
<reference evidence="3" key="1">
    <citation type="submission" date="2020-06" db="EMBL/GenBank/DDBJ databases">
        <authorList>
            <consortium name="Plant Systems Biology data submission"/>
        </authorList>
    </citation>
    <scope>NUCLEOTIDE SEQUENCE</scope>
    <source>
        <strain evidence="3">D6</strain>
    </source>
</reference>
<feature type="compositionally biased region" description="Polar residues" evidence="2">
    <location>
        <begin position="317"/>
        <end position="328"/>
    </location>
</feature>
<dbReference type="EMBL" id="CAICTM010000053">
    <property type="protein sequence ID" value="CAB9499138.1"/>
    <property type="molecule type" value="Genomic_DNA"/>
</dbReference>
<proteinExistence type="predicted"/>
<evidence type="ECO:0000256" key="1">
    <source>
        <dbReference type="SAM" id="Coils"/>
    </source>
</evidence>
<feature type="region of interest" description="Disordered" evidence="2">
    <location>
        <begin position="456"/>
        <end position="524"/>
    </location>
</feature>
<keyword evidence="4" id="KW-1185">Reference proteome</keyword>
<feature type="region of interest" description="Disordered" evidence="2">
    <location>
        <begin position="1"/>
        <end position="24"/>
    </location>
</feature>
<accession>A0A9N8H6W2</accession>
<feature type="region of interest" description="Disordered" evidence="2">
    <location>
        <begin position="158"/>
        <end position="182"/>
    </location>
</feature>
<feature type="compositionally biased region" description="Basic and acidic residues" evidence="2">
    <location>
        <begin position="497"/>
        <end position="511"/>
    </location>
</feature>
<feature type="region of interest" description="Disordered" evidence="2">
    <location>
        <begin position="316"/>
        <end position="341"/>
    </location>
</feature>
<feature type="region of interest" description="Disordered" evidence="2">
    <location>
        <begin position="195"/>
        <end position="288"/>
    </location>
</feature>
<sequence length="524" mass="57485">MKRNNEGGKPISASGRPGCKGDPRMNRAVAVRLENPEVPLFHALRMGGFNFPANEDSSTLDNDQVTLGQRKNQLLRRLRQLAKKHQNEQMQQQFQQLQQQQSEQQQRQQQQQQQQQQQFQQLQMAQQIQRQAALPAADTPTSPTAVERATHLIYQLQQQGQVPHQQHQVQLQQLQPQHPHGPLQATQLAVPAVGQQLPSGQPNFNYLPTAESSGVKRQAPDGGTGPVGDSIASQQGQEKRMALSQQDVEPLRSFTQLNLPSSGQQGHQQSEQGSAAGSSNRQSSSSPNQTIRNQIMLPTQMYPIIQLTDVPILRNMPQGQQQGGTNMACSEEKAHSSHEAPSQPLLGVQLFPAPQPAAQEVPPHHHPGQLHHGFAESAQQQQLQPQNDPAALSNENQAKERMALSLFQSELKTLYCRSMLAAGYTPDDTTNRSPLFRQFAFNAWKQECERLQEILGNDGGGTVSDGNAAGNQANATGNNDPGRSASSSQSGGSISLHRGETSLHHHQHDPSYHPPPGKTDGHPT</sequence>
<gene>
    <name evidence="3" type="ORF">SEMRO_54_G031970.2</name>
</gene>
<feature type="coiled-coil region" evidence="1">
    <location>
        <begin position="71"/>
        <end position="125"/>
    </location>
</feature>
<evidence type="ECO:0000313" key="3">
    <source>
        <dbReference type="EMBL" id="CAB9499138.1"/>
    </source>
</evidence>
<comment type="caution">
    <text evidence="3">The sequence shown here is derived from an EMBL/GenBank/DDBJ whole genome shotgun (WGS) entry which is preliminary data.</text>
</comment>